<dbReference type="GO" id="GO:0009134">
    <property type="term" value="P:nucleoside diphosphate catabolic process"/>
    <property type="evidence" value="ECO:0007669"/>
    <property type="project" value="TreeGrafter"/>
</dbReference>
<dbReference type="Proteomes" id="UP000054477">
    <property type="component" value="Unassembled WGS sequence"/>
</dbReference>
<dbReference type="Gene3D" id="3.30.420.40">
    <property type="match status" value="1"/>
</dbReference>
<comment type="subcellular location">
    <subcellularLocation>
        <location evidence="1">Golgi apparatus membrane</location>
        <topology evidence="1">Single-pass type II membrane protein</topology>
    </subcellularLocation>
</comment>
<name>A0A0C9WQF3_9AGAR</name>
<dbReference type="GO" id="GO:0000139">
    <property type="term" value="C:Golgi membrane"/>
    <property type="evidence" value="ECO:0007669"/>
    <property type="project" value="UniProtKB-SubCell"/>
</dbReference>
<evidence type="ECO:0000256" key="1">
    <source>
        <dbReference type="ARBA" id="ARBA00004323"/>
    </source>
</evidence>
<dbReference type="EMBL" id="KN838847">
    <property type="protein sequence ID" value="KIJ93390.1"/>
    <property type="molecule type" value="Genomic_DNA"/>
</dbReference>
<keyword evidence="8" id="KW-1185">Reference proteome</keyword>
<organism evidence="7 8">
    <name type="scientific">Laccaria amethystina LaAM-08-1</name>
    <dbReference type="NCBI Taxonomy" id="1095629"/>
    <lineage>
        <taxon>Eukaryota</taxon>
        <taxon>Fungi</taxon>
        <taxon>Dikarya</taxon>
        <taxon>Basidiomycota</taxon>
        <taxon>Agaricomycotina</taxon>
        <taxon>Agaricomycetes</taxon>
        <taxon>Agaricomycetidae</taxon>
        <taxon>Agaricales</taxon>
        <taxon>Agaricineae</taxon>
        <taxon>Hydnangiaceae</taxon>
        <taxon>Laccaria</taxon>
    </lineage>
</organism>
<comment type="similarity">
    <text evidence="2">Belongs to the GDA1/CD39 NTPase family.</text>
</comment>
<proteinExistence type="inferred from homology"/>
<gene>
    <name evidence="7" type="ORF">K443DRAFT_646165</name>
</gene>
<evidence type="ECO:0000313" key="8">
    <source>
        <dbReference type="Proteomes" id="UP000054477"/>
    </source>
</evidence>
<reference evidence="7 8" key="1">
    <citation type="submission" date="2014-04" db="EMBL/GenBank/DDBJ databases">
        <authorList>
            <consortium name="DOE Joint Genome Institute"/>
            <person name="Kuo A."/>
            <person name="Kohler A."/>
            <person name="Nagy L.G."/>
            <person name="Floudas D."/>
            <person name="Copeland A."/>
            <person name="Barry K.W."/>
            <person name="Cichocki N."/>
            <person name="Veneault-Fourrey C."/>
            <person name="LaButti K."/>
            <person name="Lindquist E.A."/>
            <person name="Lipzen A."/>
            <person name="Lundell T."/>
            <person name="Morin E."/>
            <person name="Murat C."/>
            <person name="Sun H."/>
            <person name="Tunlid A."/>
            <person name="Henrissat B."/>
            <person name="Grigoriev I.V."/>
            <person name="Hibbett D.S."/>
            <person name="Martin F."/>
            <person name="Nordberg H.P."/>
            <person name="Cantor M.N."/>
            <person name="Hua S.X."/>
        </authorList>
    </citation>
    <scope>NUCLEOTIDE SEQUENCE [LARGE SCALE GENOMIC DNA]</scope>
    <source>
        <strain evidence="7 8">LaAM-08-1</strain>
    </source>
</reference>
<dbReference type="STRING" id="1095629.A0A0C9WQF3"/>
<dbReference type="HOGENOM" id="CLU_679831_0_0_1"/>
<dbReference type="PANTHER" id="PTHR11782:SF83">
    <property type="entry name" value="GUANOSINE-DIPHOSPHATASE"/>
    <property type="match status" value="1"/>
</dbReference>
<evidence type="ECO:0000313" key="7">
    <source>
        <dbReference type="EMBL" id="KIJ93390.1"/>
    </source>
</evidence>
<sequence length="405" mass="44852">MRIYLYIGTPVRGMIKLRNLRKGTPMKRHWRKGRGGRFLSKRLVGFAKISPEKTESYLLLPLLGGAHSFLLQVSPTSPESNSSVPIHLLVTGGMRLLYSSQFPLLQKAHKVLSDAQKFLLFDAGTREENVRVISGRTEGVLGWVVLNYGGADGGLGFIGKGGADEVYWETWDGFGANSVYVEMRNITWKGARAATAAGGGSVGNPCLSRGAPDAHNMKGIIGTGDFRTCLSLAKRILTRGVKERVPRPYYPFVQETSDRFIGIANLHYTLFTASVERYCTGFFDGEVTKFSHAWCFKAAWMLTVLHDEESGFGMDTVQVLKGVLRFPVGREMEEWASWTRGAAVLIARNGGVKGCRGAVEPLRVGEGRGETFGVVPKRIFELGAVDWPLLQSLRMRWTRRVLVEM</sequence>
<evidence type="ECO:0000256" key="6">
    <source>
        <dbReference type="PIRSR" id="PIRSR600407-1"/>
    </source>
</evidence>
<dbReference type="OrthoDB" id="2959459at2759"/>
<evidence type="ECO:0000256" key="2">
    <source>
        <dbReference type="ARBA" id="ARBA00009283"/>
    </source>
</evidence>
<dbReference type="Pfam" id="PF01150">
    <property type="entry name" value="GDA1_CD39"/>
    <property type="match status" value="1"/>
</dbReference>
<comment type="function">
    <text evidence="4">After transfer of sugars to endogenous macromolecular acceptors, the enzyme converts nucleoside diphosphates to nucleoside monophosphates which in turn exit the Golgi lumen in a coupled antiporter reaction, allowing entry of additional nucleotide sugar from the cytosol.</text>
</comment>
<keyword evidence="3" id="KW-0378">Hydrolase</keyword>
<dbReference type="PANTHER" id="PTHR11782">
    <property type="entry name" value="ADENOSINE/GUANOSINE DIPHOSPHATASE"/>
    <property type="match status" value="1"/>
</dbReference>
<dbReference type="InterPro" id="IPR000407">
    <property type="entry name" value="GDA1_CD39_NTPase"/>
</dbReference>
<protein>
    <recommendedName>
        <fullName evidence="5">guanosine-diphosphatase</fullName>
        <ecNumber evidence="5">3.6.1.42</ecNumber>
    </recommendedName>
</protein>
<evidence type="ECO:0000256" key="3">
    <source>
        <dbReference type="ARBA" id="ARBA00022801"/>
    </source>
</evidence>
<dbReference type="AlphaFoldDB" id="A0A0C9WQF3"/>
<dbReference type="EC" id="3.6.1.42" evidence="5"/>
<evidence type="ECO:0000256" key="4">
    <source>
        <dbReference type="ARBA" id="ARBA00037742"/>
    </source>
</evidence>
<dbReference type="Gene3D" id="3.30.420.150">
    <property type="entry name" value="Exopolyphosphatase. Domain 2"/>
    <property type="match status" value="1"/>
</dbReference>
<feature type="active site" description="Proton acceptor" evidence="6">
    <location>
        <position position="138"/>
    </location>
</feature>
<reference evidence="8" key="2">
    <citation type="submission" date="2015-01" db="EMBL/GenBank/DDBJ databases">
        <title>Evolutionary Origins and Diversification of the Mycorrhizal Mutualists.</title>
        <authorList>
            <consortium name="DOE Joint Genome Institute"/>
            <consortium name="Mycorrhizal Genomics Consortium"/>
            <person name="Kohler A."/>
            <person name="Kuo A."/>
            <person name="Nagy L.G."/>
            <person name="Floudas D."/>
            <person name="Copeland A."/>
            <person name="Barry K.W."/>
            <person name="Cichocki N."/>
            <person name="Veneault-Fourrey C."/>
            <person name="LaButti K."/>
            <person name="Lindquist E.A."/>
            <person name="Lipzen A."/>
            <person name="Lundell T."/>
            <person name="Morin E."/>
            <person name="Murat C."/>
            <person name="Riley R."/>
            <person name="Ohm R."/>
            <person name="Sun H."/>
            <person name="Tunlid A."/>
            <person name="Henrissat B."/>
            <person name="Grigoriev I.V."/>
            <person name="Hibbett D.S."/>
            <person name="Martin F."/>
        </authorList>
    </citation>
    <scope>NUCLEOTIDE SEQUENCE [LARGE SCALE GENOMIC DNA]</scope>
    <source>
        <strain evidence="8">LaAM-08-1</strain>
    </source>
</reference>
<accession>A0A0C9WQF3</accession>
<dbReference type="GO" id="GO:0004382">
    <property type="term" value="F:GDP phosphatase activity"/>
    <property type="evidence" value="ECO:0007669"/>
    <property type="project" value="UniProtKB-EC"/>
</dbReference>
<evidence type="ECO:0000256" key="5">
    <source>
        <dbReference type="ARBA" id="ARBA00038903"/>
    </source>
</evidence>